<gene>
    <name evidence="2" type="ORF">GCM10022389_12970</name>
</gene>
<dbReference type="Proteomes" id="UP001500367">
    <property type="component" value="Unassembled WGS sequence"/>
</dbReference>
<organism evidence="2 3">
    <name type="scientific">Flavobacterium cheonanense</name>
    <dbReference type="NCBI Taxonomy" id="706183"/>
    <lineage>
        <taxon>Bacteria</taxon>
        <taxon>Pseudomonadati</taxon>
        <taxon>Bacteroidota</taxon>
        <taxon>Flavobacteriia</taxon>
        <taxon>Flavobacteriales</taxon>
        <taxon>Flavobacteriaceae</taxon>
        <taxon>Flavobacterium</taxon>
    </lineage>
</organism>
<sequence length="200" mass="22794">MKKKALILGFVLFIGMNCFAQEEKTNPIVYAEIIIGYSNGSSKGVTGGATFNYQKNKNLFSYRFLEITENRKDGSFFGIPNYIKVEEINEHALMYGRRFVEDNLSYSFSAGIAYVDREFLIDDTNGVLKYNNTQSIGFPFELNIKWFNAKKEPFRIYEMIPVGKPTSFANSIGFKFYGNVSKTSFVGLGITFGLGWHKNY</sequence>
<reference evidence="3" key="1">
    <citation type="journal article" date="2019" name="Int. J. Syst. Evol. Microbiol.">
        <title>The Global Catalogue of Microorganisms (GCM) 10K type strain sequencing project: providing services to taxonomists for standard genome sequencing and annotation.</title>
        <authorList>
            <consortium name="The Broad Institute Genomics Platform"/>
            <consortium name="The Broad Institute Genome Sequencing Center for Infectious Disease"/>
            <person name="Wu L."/>
            <person name="Ma J."/>
        </authorList>
    </citation>
    <scope>NUCLEOTIDE SEQUENCE [LARGE SCALE GENOMIC DNA]</scope>
    <source>
        <strain evidence="3">JCM 17069</strain>
    </source>
</reference>
<keyword evidence="1" id="KW-0732">Signal</keyword>
<protein>
    <recommendedName>
        <fullName evidence="4">DUF3575 domain-containing protein</fullName>
    </recommendedName>
</protein>
<evidence type="ECO:0000256" key="1">
    <source>
        <dbReference type="SAM" id="SignalP"/>
    </source>
</evidence>
<name>A0ABP7VMN1_9FLAO</name>
<evidence type="ECO:0000313" key="3">
    <source>
        <dbReference type="Proteomes" id="UP001500367"/>
    </source>
</evidence>
<evidence type="ECO:0000313" key="2">
    <source>
        <dbReference type="EMBL" id="GAA4069190.1"/>
    </source>
</evidence>
<proteinExistence type="predicted"/>
<accession>A0ABP7VMN1</accession>
<evidence type="ECO:0008006" key="4">
    <source>
        <dbReference type="Google" id="ProtNLM"/>
    </source>
</evidence>
<keyword evidence="3" id="KW-1185">Reference proteome</keyword>
<feature type="signal peptide" evidence="1">
    <location>
        <begin position="1"/>
        <end position="20"/>
    </location>
</feature>
<dbReference type="RefSeq" id="WP_344815916.1">
    <property type="nucleotide sequence ID" value="NZ_BAABCT010000002.1"/>
</dbReference>
<feature type="chain" id="PRO_5045359538" description="DUF3575 domain-containing protein" evidence="1">
    <location>
        <begin position="21"/>
        <end position="200"/>
    </location>
</feature>
<dbReference type="EMBL" id="BAABCT010000002">
    <property type="protein sequence ID" value="GAA4069190.1"/>
    <property type="molecule type" value="Genomic_DNA"/>
</dbReference>
<comment type="caution">
    <text evidence="2">The sequence shown here is derived from an EMBL/GenBank/DDBJ whole genome shotgun (WGS) entry which is preliminary data.</text>
</comment>